<accession>A0A699GHJ8</accession>
<proteinExistence type="predicted"/>
<name>A0A699GHJ8_TANCI</name>
<evidence type="ECO:0000256" key="1">
    <source>
        <dbReference type="SAM" id="MobiDB-lite"/>
    </source>
</evidence>
<protein>
    <submittedName>
        <fullName evidence="2">Uncharacterized protein</fullName>
    </submittedName>
</protein>
<comment type="caution">
    <text evidence="2">The sequence shown here is derived from an EMBL/GenBank/DDBJ whole genome shotgun (WGS) entry which is preliminary data.</text>
</comment>
<dbReference type="AlphaFoldDB" id="A0A699GHJ8"/>
<sequence>MATKGNLGEVVTTCERSWVQASPWGFPSGAKNEEIGDDLAWVASGPERQQVAVAGAFEAAKDAPTVDEGAQADPAPMQAPQPSPPPPPAVGRIMPHRLGRLKEEMHGLQKDIRSLHGLVKRSMTDQGRFST</sequence>
<feature type="compositionally biased region" description="Pro residues" evidence="1">
    <location>
        <begin position="77"/>
        <end position="89"/>
    </location>
</feature>
<organism evidence="2">
    <name type="scientific">Tanacetum cinerariifolium</name>
    <name type="common">Dalmatian daisy</name>
    <name type="synonym">Chrysanthemum cinerariifolium</name>
    <dbReference type="NCBI Taxonomy" id="118510"/>
    <lineage>
        <taxon>Eukaryota</taxon>
        <taxon>Viridiplantae</taxon>
        <taxon>Streptophyta</taxon>
        <taxon>Embryophyta</taxon>
        <taxon>Tracheophyta</taxon>
        <taxon>Spermatophyta</taxon>
        <taxon>Magnoliopsida</taxon>
        <taxon>eudicotyledons</taxon>
        <taxon>Gunneridae</taxon>
        <taxon>Pentapetalae</taxon>
        <taxon>asterids</taxon>
        <taxon>campanulids</taxon>
        <taxon>Asterales</taxon>
        <taxon>Asteraceae</taxon>
        <taxon>Asteroideae</taxon>
        <taxon>Anthemideae</taxon>
        <taxon>Anthemidinae</taxon>
        <taxon>Tanacetum</taxon>
    </lineage>
</organism>
<dbReference type="EMBL" id="BKCJ010000044">
    <property type="protein sequence ID" value="GEU29110.1"/>
    <property type="molecule type" value="Genomic_DNA"/>
</dbReference>
<feature type="region of interest" description="Disordered" evidence="1">
    <location>
        <begin position="59"/>
        <end position="95"/>
    </location>
</feature>
<gene>
    <name evidence="2" type="ORF">Tci_001088</name>
</gene>
<evidence type="ECO:0000313" key="2">
    <source>
        <dbReference type="EMBL" id="GEU29110.1"/>
    </source>
</evidence>
<reference evidence="2" key="1">
    <citation type="journal article" date="2019" name="Sci. Rep.">
        <title>Draft genome of Tanacetum cinerariifolium, the natural source of mosquito coil.</title>
        <authorList>
            <person name="Yamashiro T."/>
            <person name="Shiraishi A."/>
            <person name="Satake H."/>
            <person name="Nakayama K."/>
        </authorList>
    </citation>
    <scope>NUCLEOTIDE SEQUENCE</scope>
</reference>